<protein>
    <recommendedName>
        <fullName evidence="1">peptide-methionine (R)-S-oxide reductase</fullName>
        <ecNumber evidence="1">1.8.4.12</ecNumber>
    </recommendedName>
</protein>
<dbReference type="OrthoDB" id="4174719at2"/>
<evidence type="ECO:0000256" key="1">
    <source>
        <dbReference type="ARBA" id="ARBA00012499"/>
    </source>
</evidence>
<sequence length="112" mass="13084">MFENRHIDWEQNARQQPQGEYICSRCGTPLFGAHQKFDSKTGFPSFWSHLGDHVQQHLLSTYGRDRIQLLCHNCGLHLGHLFQDERTPTQVRYCINAESIRFNPSQPEEGEK</sequence>
<comment type="catalytic activity">
    <reaction evidence="3">
        <text>L-methionyl-[protein] + [thioredoxin]-disulfide + H2O = L-methionyl-(R)-S-oxide-[protein] + [thioredoxin]-dithiol</text>
        <dbReference type="Rhea" id="RHEA:24164"/>
        <dbReference type="Rhea" id="RHEA-COMP:10698"/>
        <dbReference type="Rhea" id="RHEA-COMP:10700"/>
        <dbReference type="Rhea" id="RHEA-COMP:12313"/>
        <dbReference type="Rhea" id="RHEA-COMP:12314"/>
        <dbReference type="ChEBI" id="CHEBI:15377"/>
        <dbReference type="ChEBI" id="CHEBI:16044"/>
        <dbReference type="ChEBI" id="CHEBI:29950"/>
        <dbReference type="ChEBI" id="CHEBI:45764"/>
        <dbReference type="ChEBI" id="CHEBI:50058"/>
        <dbReference type="EC" id="1.8.4.12"/>
    </reaction>
</comment>
<dbReference type="InterPro" id="IPR002579">
    <property type="entry name" value="Met_Sox_Rdtase_MsrB_dom"/>
</dbReference>
<dbReference type="PANTHER" id="PTHR10173">
    <property type="entry name" value="METHIONINE SULFOXIDE REDUCTASE"/>
    <property type="match status" value="1"/>
</dbReference>
<gene>
    <name evidence="5" type="ORF">EFA69_14320</name>
</gene>
<dbReference type="EMBL" id="RJJE01000017">
    <property type="protein sequence ID" value="RNI27318.1"/>
    <property type="molecule type" value="Genomic_DNA"/>
</dbReference>
<dbReference type="Pfam" id="PF01641">
    <property type="entry name" value="SelR"/>
    <property type="match status" value="1"/>
</dbReference>
<dbReference type="EC" id="1.8.4.12" evidence="1"/>
<dbReference type="InterPro" id="IPR011057">
    <property type="entry name" value="Mss4-like_sf"/>
</dbReference>
<accession>A0A3M9MRH5</accession>
<dbReference type="PANTHER" id="PTHR10173:SF52">
    <property type="entry name" value="METHIONINE-R-SULFOXIDE REDUCTASE B1"/>
    <property type="match status" value="1"/>
</dbReference>
<keyword evidence="6" id="KW-1185">Reference proteome</keyword>
<dbReference type="PROSITE" id="PS51790">
    <property type="entry name" value="MSRB"/>
    <property type="match status" value="1"/>
</dbReference>
<evidence type="ECO:0000313" key="6">
    <source>
        <dbReference type="Proteomes" id="UP000271010"/>
    </source>
</evidence>
<dbReference type="GO" id="GO:0005737">
    <property type="term" value="C:cytoplasm"/>
    <property type="evidence" value="ECO:0007669"/>
    <property type="project" value="TreeGrafter"/>
</dbReference>
<dbReference type="GO" id="GO:0030091">
    <property type="term" value="P:protein repair"/>
    <property type="evidence" value="ECO:0007669"/>
    <property type="project" value="InterPro"/>
</dbReference>
<feature type="domain" description="MsrB" evidence="4">
    <location>
        <begin position="1"/>
        <end position="105"/>
    </location>
</feature>
<dbReference type="RefSeq" id="WP_123133787.1">
    <property type="nucleotide sequence ID" value="NZ_RJJE01000017.1"/>
</dbReference>
<dbReference type="AlphaFoldDB" id="A0A3M9MRH5"/>
<organism evidence="5 6">
    <name type="scientific">Rufibacter immobilis</name>
    <dbReference type="NCBI Taxonomy" id="1348778"/>
    <lineage>
        <taxon>Bacteria</taxon>
        <taxon>Pseudomonadati</taxon>
        <taxon>Bacteroidota</taxon>
        <taxon>Cytophagia</taxon>
        <taxon>Cytophagales</taxon>
        <taxon>Hymenobacteraceae</taxon>
        <taxon>Rufibacter</taxon>
    </lineage>
</organism>
<dbReference type="GO" id="GO:0033743">
    <property type="term" value="F:peptide-methionine (R)-S-oxide reductase activity"/>
    <property type="evidence" value="ECO:0007669"/>
    <property type="project" value="UniProtKB-EC"/>
</dbReference>
<evidence type="ECO:0000256" key="3">
    <source>
        <dbReference type="ARBA" id="ARBA00048488"/>
    </source>
</evidence>
<dbReference type="InterPro" id="IPR028427">
    <property type="entry name" value="Met_Sox_Rdtase_MsrB"/>
</dbReference>
<evidence type="ECO:0000259" key="4">
    <source>
        <dbReference type="PROSITE" id="PS51790"/>
    </source>
</evidence>
<evidence type="ECO:0000313" key="5">
    <source>
        <dbReference type="EMBL" id="RNI27318.1"/>
    </source>
</evidence>
<reference evidence="5 6" key="1">
    <citation type="submission" date="2018-11" db="EMBL/GenBank/DDBJ databases">
        <title>Rufibacter latericius sp. nov., isolated from water in Baiyang Lake.</title>
        <authorList>
            <person name="Yang Y."/>
        </authorList>
    </citation>
    <scope>NUCLEOTIDE SEQUENCE [LARGE SCALE GENOMIC DNA]</scope>
    <source>
        <strain evidence="5 6">MCC P1</strain>
    </source>
</reference>
<dbReference type="Proteomes" id="UP000271010">
    <property type="component" value="Unassembled WGS sequence"/>
</dbReference>
<dbReference type="GO" id="GO:0006979">
    <property type="term" value="P:response to oxidative stress"/>
    <property type="evidence" value="ECO:0007669"/>
    <property type="project" value="InterPro"/>
</dbReference>
<evidence type="ECO:0000256" key="2">
    <source>
        <dbReference type="ARBA" id="ARBA00023002"/>
    </source>
</evidence>
<comment type="caution">
    <text evidence="5">The sequence shown here is derived from an EMBL/GenBank/DDBJ whole genome shotgun (WGS) entry which is preliminary data.</text>
</comment>
<dbReference type="SUPFAM" id="SSF51316">
    <property type="entry name" value="Mss4-like"/>
    <property type="match status" value="1"/>
</dbReference>
<keyword evidence="2" id="KW-0560">Oxidoreductase</keyword>
<dbReference type="Gene3D" id="2.170.150.20">
    <property type="entry name" value="Peptide methionine sulfoxide reductase"/>
    <property type="match status" value="1"/>
</dbReference>
<proteinExistence type="predicted"/>
<name>A0A3M9MRH5_9BACT</name>